<proteinExistence type="predicted"/>
<reference evidence="8 9" key="1">
    <citation type="journal article" date="2019" name="Nat. Plants">
        <title>Genome sequencing of Musa balbisiana reveals subgenome evolution and function divergence in polyploid bananas.</title>
        <authorList>
            <person name="Yao X."/>
        </authorList>
    </citation>
    <scope>NUCLEOTIDE SEQUENCE [LARGE SCALE GENOMIC DNA]</scope>
    <source>
        <strain evidence="9">cv. DH-PKW</strain>
        <tissue evidence="8">Leaves</tissue>
    </source>
</reference>
<dbReference type="AlphaFoldDB" id="A0A4S8IJS6"/>
<dbReference type="PANTHER" id="PTHR33057:SF218">
    <property type="entry name" value="TRANSCRIPTION REPRESSOR"/>
    <property type="match status" value="1"/>
</dbReference>
<evidence type="ECO:0000256" key="5">
    <source>
        <dbReference type="ARBA" id="ARBA00023242"/>
    </source>
</evidence>
<dbReference type="GO" id="GO:0005634">
    <property type="term" value="C:nucleus"/>
    <property type="evidence" value="ECO:0007669"/>
    <property type="project" value="UniProtKB-SubCell"/>
</dbReference>
<keyword evidence="5 6" id="KW-0539">Nucleus</keyword>
<dbReference type="InterPro" id="IPR038933">
    <property type="entry name" value="Ovate"/>
</dbReference>
<dbReference type="InterPro" id="IPR006458">
    <property type="entry name" value="Ovate_C"/>
</dbReference>
<accession>A0A4S8IJS6</accession>
<keyword evidence="3 6" id="KW-0805">Transcription regulation</keyword>
<name>A0A4S8IJS6_MUSBA</name>
<dbReference type="GO" id="GO:0045892">
    <property type="term" value="P:negative regulation of DNA-templated transcription"/>
    <property type="evidence" value="ECO:0007669"/>
    <property type="project" value="UniProtKB-UniRule"/>
</dbReference>
<gene>
    <name evidence="8" type="ORF">C4D60_Mb09t18300</name>
</gene>
<comment type="subcellular location">
    <subcellularLocation>
        <location evidence="1 6">Nucleus</location>
    </subcellularLocation>
</comment>
<evidence type="ECO:0000256" key="3">
    <source>
        <dbReference type="ARBA" id="ARBA00023015"/>
    </source>
</evidence>
<feature type="domain" description="OVATE" evidence="7">
    <location>
        <begin position="162"/>
        <end position="221"/>
    </location>
</feature>
<dbReference type="Proteomes" id="UP000317650">
    <property type="component" value="Chromosome 9"/>
</dbReference>
<protein>
    <recommendedName>
        <fullName evidence="6">Transcription repressor</fullName>
    </recommendedName>
    <alternativeName>
        <fullName evidence="6">Ovate family protein</fullName>
    </alternativeName>
</protein>
<dbReference type="NCBIfam" id="TIGR01568">
    <property type="entry name" value="A_thal_3678"/>
    <property type="match status" value="1"/>
</dbReference>
<evidence type="ECO:0000256" key="6">
    <source>
        <dbReference type="RuleBase" id="RU367028"/>
    </source>
</evidence>
<keyword evidence="4 6" id="KW-0804">Transcription</keyword>
<evidence type="ECO:0000256" key="4">
    <source>
        <dbReference type="ARBA" id="ARBA00023163"/>
    </source>
</evidence>
<keyword evidence="9" id="KW-1185">Reference proteome</keyword>
<evidence type="ECO:0000313" key="9">
    <source>
        <dbReference type="Proteomes" id="UP000317650"/>
    </source>
</evidence>
<evidence type="ECO:0000256" key="1">
    <source>
        <dbReference type="ARBA" id="ARBA00004123"/>
    </source>
</evidence>
<dbReference type="Pfam" id="PF04844">
    <property type="entry name" value="Ovate"/>
    <property type="match status" value="1"/>
</dbReference>
<dbReference type="EMBL" id="PYDT01000010">
    <property type="protein sequence ID" value="THU47692.1"/>
    <property type="molecule type" value="Genomic_DNA"/>
</dbReference>
<sequence>MEKLKSSFKNLQGDITSIKPIGPICIQEAETQSFRAGELYSSLHYPYCTSSPSSSTCFDPLELQENLYQLPYLEEDFGFSDVSTTATTTTTTMSSTCPGADQYEGRSAILEGAICSTRFFFSPCTTKSIMEEAKPETGIRKAQRTTKAALGKASFYEESITMAISSEDPYEDFRASMEEMVVAHELREWHSLQELLHCYLRLNERKNHKVIMLAFVDLLMQLMEMEKEVYSAQSFPSHLLPQEDVDQ</sequence>
<dbReference type="PROSITE" id="PS51754">
    <property type="entry name" value="OVATE"/>
    <property type="match status" value="1"/>
</dbReference>
<organism evidence="8 9">
    <name type="scientific">Musa balbisiana</name>
    <name type="common">Banana</name>
    <dbReference type="NCBI Taxonomy" id="52838"/>
    <lineage>
        <taxon>Eukaryota</taxon>
        <taxon>Viridiplantae</taxon>
        <taxon>Streptophyta</taxon>
        <taxon>Embryophyta</taxon>
        <taxon>Tracheophyta</taxon>
        <taxon>Spermatophyta</taxon>
        <taxon>Magnoliopsida</taxon>
        <taxon>Liliopsida</taxon>
        <taxon>Zingiberales</taxon>
        <taxon>Musaceae</taxon>
        <taxon>Musa</taxon>
    </lineage>
</organism>
<keyword evidence="2 6" id="KW-0678">Repressor</keyword>
<evidence type="ECO:0000313" key="8">
    <source>
        <dbReference type="EMBL" id="THU47692.1"/>
    </source>
</evidence>
<evidence type="ECO:0000259" key="7">
    <source>
        <dbReference type="PROSITE" id="PS51754"/>
    </source>
</evidence>
<dbReference type="PANTHER" id="PTHR33057">
    <property type="entry name" value="TRANSCRIPTION REPRESSOR OFP7-RELATED"/>
    <property type="match status" value="1"/>
</dbReference>
<evidence type="ECO:0000256" key="2">
    <source>
        <dbReference type="ARBA" id="ARBA00022491"/>
    </source>
</evidence>
<comment type="function">
    <text evidence="6">Transcriptional repressor that regulates multiple aspects of plant growth and development.</text>
</comment>
<comment type="caution">
    <text evidence="8">The sequence shown here is derived from an EMBL/GenBank/DDBJ whole genome shotgun (WGS) entry which is preliminary data.</text>
</comment>